<evidence type="ECO:0000313" key="3">
    <source>
        <dbReference type="Proteomes" id="UP000231070"/>
    </source>
</evidence>
<accession>A0A2G9WYB7</accession>
<sequence length="177" mass="19423">MPQEDTSVIVLASAPAILIADAEDRAILSVIASNIDEEGTHSLYDLGNSQSIQILRVDAAAGDAPLVAIVPLGITGFDRLEAIGRLLAALHGRVVPPDTRLTRQQRTRARRMLQAFDGARDGATQQEIAQVIFRIGSISRDEWQTSSARHAVMSLLRDARTMIAGGYRKLLRHRHRR</sequence>
<gene>
    <name evidence="2" type="ORF">CJ014_09215</name>
</gene>
<protein>
    <recommendedName>
        <fullName evidence="1">T6SS Transcription factor RovC-like DNA binding domain-containing protein</fullName>
    </recommendedName>
</protein>
<organism evidence="2 3">
    <name type="scientific">Pleomorphomonas carboxyditropha</name>
    <dbReference type="NCBI Taxonomy" id="2023338"/>
    <lineage>
        <taxon>Bacteria</taxon>
        <taxon>Pseudomonadati</taxon>
        <taxon>Pseudomonadota</taxon>
        <taxon>Alphaproteobacteria</taxon>
        <taxon>Hyphomicrobiales</taxon>
        <taxon>Pleomorphomonadaceae</taxon>
        <taxon>Pleomorphomonas</taxon>
    </lineage>
</organism>
<keyword evidence="3" id="KW-1185">Reference proteome</keyword>
<dbReference type="OrthoDB" id="7261891at2"/>
<reference evidence="2 3" key="1">
    <citation type="submission" date="2017-08" db="EMBL/GenBank/DDBJ databases">
        <title>Pleomorphomonas carboxidotrophicus sp. nov., a new mesophilic hydrogenogenic carboxidotroph.</title>
        <authorList>
            <person name="Esquivel-Elizondo S."/>
            <person name="Krajmalnik-Brown R."/>
            <person name="Maldonado J."/>
        </authorList>
    </citation>
    <scope>NUCLEOTIDE SEQUENCE [LARGE SCALE GENOMIC DNA]</scope>
    <source>
        <strain evidence="2 3">SVCO-16</strain>
    </source>
</reference>
<dbReference type="Pfam" id="PF10074">
    <property type="entry name" value="RovC_DNA-bd"/>
    <property type="match status" value="1"/>
</dbReference>
<dbReference type="InterPro" id="IPR018754">
    <property type="entry name" value="RovC-like_DNA-bd"/>
</dbReference>
<proteinExistence type="predicted"/>
<evidence type="ECO:0000259" key="1">
    <source>
        <dbReference type="Pfam" id="PF10074"/>
    </source>
</evidence>
<dbReference type="AlphaFoldDB" id="A0A2G9WYB7"/>
<feature type="domain" description="T6SS Transcription factor RovC-like DNA binding" evidence="1">
    <location>
        <begin position="70"/>
        <end position="172"/>
    </location>
</feature>
<name>A0A2G9WYB7_9HYPH</name>
<dbReference type="EMBL" id="NQVN01000004">
    <property type="protein sequence ID" value="PIO99669.1"/>
    <property type="molecule type" value="Genomic_DNA"/>
</dbReference>
<comment type="caution">
    <text evidence="2">The sequence shown here is derived from an EMBL/GenBank/DDBJ whole genome shotgun (WGS) entry which is preliminary data.</text>
</comment>
<dbReference type="Proteomes" id="UP000231070">
    <property type="component" value="Unassembled WGS sequence"/>
</dbReference>
<evidence type="ECO:0000313" key="2">
    <source>
        <dbReference type="EMBL" id="PIO99669.1"/>
    </source>
</evidence>